<gene>
    <name evidence="2" type="ORF">UMC4404_05841</name>
</gene>
<dbReference type="EMBL" id="CDNY01000003">
    <property type="protein sequence ID" value="CEO32604.1"/>
    <property type="molecule type" value="Genomic_DNA"/>
</dbReference>
<keyword evidence="1" id="KW-0472">Membrane</keyword>
<keyword evidence="1" id="KW-0812">Transmembrane</keyword>
<name>A0A9P1L0U8_PARSO</name>
<dbReference type="Proteomes" id="UP000049685">
    <property type="component" value="Unassembled WGS sequence"/>
</dbReference>
<sequence>MPVKNTLDRISKVLYIIYAMFLIYPIKSLTHLGFLSTKIKLFNIIDNISSKDILYCLIIQGMILAVLYFGIQTSEKQINLCKDKNKLDKINKNLIPYKLFILITIIFSIVIIYVCKDKMLIFSGILMLLTNIMIYYSKKLYFNEDFYYTKNITYSNDVDSICWRFKVWCDQIKKVEFKYRKVEIMLNMIYIKINILILIRSGFSIFKLIFVYFLVKNIFALIENIFNIFTSINGVCTDIQEHRTKHKIYYIVIVTDYINKREIRIKIDSNLFVNKGDNISVVHGIFSKQVVSMNLIKISRTEIGEIVFPMIFMFLLL</sequence>
<dbReference type="RefSeq" id="WP_057554123.1">
    <property type="nucleotide sequence ID" value="NZ_CDNM01000003.1"/>
</dbReference>
<evidence type="ECO:0000256" key="1">
    <source>
        <dbReference type="SAM" id="Phobius"/>
    </source>
</evidence>
<keyword evidence="1" id="KW-1133">Transmembrane helix</keyword>
<accession>A0A9P1L0U8</accession>
<feature type="transmembrane region" description="Helical" evidence="1">
    <location>
        <begin position="12"/>
        <end position="32"/>
    </location>
</feature>
<feature type="transmembrane region" description="Helical" evidence="1">
    <location>
        <begin position="119"/>
        <end position="136"/>
    </location>
</feature>
<protein>
    <submittedName>
        <fullName evidence="2">Uncharacterized protein</fullName>
    </submittedName>
</protein>
<dbReference type="AlphaFoldDB" id="A0A9P1L0U8"/>
<feature type="transmembrane region" description="Helical" evidence="1">
    <location>
        <begin position="189"/>
        <end position="215"/>
    </location>
</feature>
<feature type="transmembrane region" description="Helical" evidence="1">
    <location>
        <begin position="52"/>
        <end position="73"/>
    </location>
</feature>
<comment type="caution">
    <text evidence="2">The sequence shown here is derived from an EMBL/GenBank/DDBJ whole genome shotgun (WGS) entry which is preliminary data.</text>
</comment>
<organism evidence="2 3">
    <name type="scientific">Paraclostridium sordellii</name>
    <name type="common">Clostridium sordellii</name>
    <dbReference type="NCBI Taxonomy" id="1505"/>
    <lineage>
        <taxon>Bacteria</taxon>
        <taxon>Bacillati</taxon>
        <taxon>Bacillota</taxon>
        <taxon>Clostridia</taxon>
        <taxon>Peptostreptococcales</taxon>
        <taxon>Peptostreptococcaceae</taxon>
        <taxon>Paraclostridium</taxon>
    </lineage>
</organism>
<reference evidence="3" key="1">
    <citation type="submission" date="2015-01" db="EMBL/GenBank/DDBJ databases">
        <authorList>
            <person name="Aslett A.Martin."/>
            <person name="De Silva Nishadi"/>
        </authorList>
    </citation>
    <scope>NUCLEOTIDE SEQUENCE [LARGE SCALE GENOMIC DNA]</scope>
    <source>
        <strain evidence="3">UMC4404</strain>
    </source>
</reference>
<evidence type="ECO:0000313" key="3">
    <source>
        <dbReference type="Proteomes" id="UP000049685"/>
    </source>
</evidence>
<proteinExistence type="predicted"/>
<feature type="transmembrane region" description="Helical" evidence="1">
    <location>
        <begin position="94"/>
        <end position="113"/>
    </location>
</feature>
<evidence type="ECO:0000313" key="2">
    <source>
        <dbReference type="EMBL" id="CEO32604.1"/>
    </source>
</evidence>